<accession>A0A918Q722</accession>
<dbReference type="RefSeq" id="WP_018475860.1">
    <property type="nucleotide sequence ID" value="NZ_BMWX01000004.1"/>
</dbReference>
<sequence>MKKITRNTFLKQSAGLGAAFTLLPALGWASAASAQAYQESDLWKQMVQANDRHISKLLAMKDAANRHGGRSYGYNFAMIASAYCCSDSDFYLDSSLVSLLDYTADKLIGTQRPDGTINAGNLESPPDTAFIMEPLCAGVYILSQNNKEELKPVKAKIKGFLLKTGEALVVGGVHTPNHRWVVCHALARINQLYPNPKYVKRIDEWLSEGIYMDEDGHYPERSMNYSDVENNAFLTIGRLLDRPELYAAPRKSLAMTYYYMEPNGDLVTIDSRRQDQYDHRSIVVQYLHFRYLANYDQNGEFAAICRMIEGFPGFDRIVVEEALFHFMEDEMLKKELPTSQNPPTDFERVFTSSKLVRIRRADTTASIFGGVDWPLIIASGRSVSPNFFTYRKGEAILWYMRMSSNFFNMGHFRSEGLWEKEGKYVLYQKQEAPYYQPLPDHLKNKEGDYTLSPSVDDRFWSKMAFDQRPVSNVKTLESTITVEESEGKVTIDFEVGGLEGVTVTIELCFDKNGKLEGVIPAGEDSDNYFLEEGKGSFTMGKDTINFGPGQKDHERISRLDGEKYSVHFGSLRTEGKHVYITGTSPFTHQLIFE</sequence>
<proteinExistence type="predicted"/>
<protein>
    <submittedName>
        <fullName evidence="2">Uncharacterized protein</fullName>
    </submittedName>
</protein>
<dbReference type="PROSITE" id="PS51318">
    <property type="entry name" value="TAT"/>
    <property type="match status" value="1"/>
</dbReference>
<feature type="chain" id="PRO_5037195473" evidence="1">
    <location>
        <begin position="37"/>
        <end position="593"/>
    </location>
</feature>
<comment type="caution">
    <text evidence="2">The sequence shown here is derived from an EMBL/GenBank/DDBJ whole genome shotgun (WGS) entry which is preliminary data.</text>
</comment>
<dbReference type="InterPro" id="IPR008929">
    <property type="entry name" value="Chondroitin_lyas"/>
</dbReference>
<keyword evidence="3" id="KW-1185">Reference proteome</keyword>
<dbReference type="EMBL" id="BMWX01000004">
    <property type="protein sequence ID" value="GGZ33173.1"/>
    <property type="molecule type" value="Genomic_DNA"/>
</dbReference>
<feature type="signal peptide" evidence="1">
    <location>
        <begin position="1"/>
        <end position="36"/>
    </location>
</feature>
<name>A0A918Q722_9BACT</name>
<reference evidence="2" key="1">
    <citation type="journal article" date="2014" name="Int. J. Syst. Evol. Microbiol.">
        <title>Complete genome sequence of Corynebacterium casei LMG S-19264T (=DSM 44701T), isolated from a smear-ripened cheese.</title>
        <authorList>
            <consortium name="US DOE Joint Genome Institute (JGI-PGF)"/>
            <person name="Walter F."/>
            <person name="Albersmeier A."/>
            <person name="Kalinowski J."/>
            <person name="Ruckert C."/>
        </authorList>
    </citation>
    <scope>NUCLEOTIDE SEQUENCE</scope>
    <source>
        <strain evidence="2">KCTC 12368</strain>
    </source>
</reference>
<keyword evidence="1" id="KW-0732">Signal</keyword>
<evidence type="ECO:0000313" key="2">
    <source>
        <dbReference type="EMBL" id="GGZ33173.1"/>
    </source>
</evidence>
<dbReference type="Proteomes" id="UP000619457">
    <property type="component" value="Unassembled WGS sequence"/>
</dbReference>
<evidence type="ECO:0000313" key="3">
    <source>
        <dbReference type="Proteomes" id="UP000619457"/>
    </source>
</evidence>
<dbReference type="Gene3D" id="1.50.10.100">
    <property type="entry name" value="Chondroitin AC/alginate lyase"/>
    <property type="match status" value="1"/>
</dbReference>
<dbReference type="InterPro" id="IPR006311">
    <property type="entry name" value="TAT_signal"/>
</dbReference>
<evidence type="ECO:0000256" key="1">
    <source>
        <dbReference type="SAM" id="SignalP"/>
    </source>
</evidence>
<dbReference type="AlphaFoldDB" id="A0A918Q722"/>
<organism evidence="2 3">
    <name type="scientific">Echinicola pacifica</name>
    <dbReference type="NCBI Taxonomy" id="346377"/>
    <lineage>
        <taxon>Bacteria</taxon>
        <taxon>Pseudomonadati</taxon>
        <taxon>Bacteroidota</taxon>
        <taxon>Cytophagia</taxon>
        <taxon>Cytophagales</taxon>
        <taxon>Cyclobacteriaceae</taxon>
        <taxon>Echinicola</taxon>
    </lineage>
</organism>
<gene>
    <name evidence="2" type="ORF">GCM10007049_28510</name>
</gene>
<reference evidence="2" key="2">
    <citation type="submission" date="2020-09" db="EMBL/GenBank/DDBJ databases">
        <authorList>
            <person name="Sun Q."/>
            <person name="Kim S."/>
        </authorList>
    </citation>
    <scope>NUCLEOTIDE SEQUENCE</scope>
    <source>
        <strain evidence="2">KCTC 12368</strain>
    </source>
</reference>